<dbReference type="PANTHER" id="PTHR42938">
    <property type="entry name" value="FORMATE DEHYDROGENASE 1"/>
    <property type="match status" value="1"/>
</dbReference>
<dbReference type="CDD" id="cd12158">
    <property type="entry name" value="ErythrP_dh"/>
    <property type="match status" value="1"/>
</dbReference>
<dbReference type="InterPro" id="IPR029752">
    <property type="entry name" value="D-isomer_DH_CS1"/>
</dbReference>
<evidence type="ECO:0000259" key="6">
    <source>
        <dbReference type="Pfam" id="PF02826"/>
    </source>
</evidence>
<dbReference type="KEGG" id="rmr:Rmar_0250"/>
<dbReference type="InterPro" id="IPR020921">
    <property type="entry name" value="Erythronate-4-P_DHase"/>
</dbReference>
<dbReference type="PANTHER" id="PTHR42938:SF9">
    <property type="entry name" value="FORMATE DEHYDROGENASE 1"/>
    <property type="match status" value="1"/>
</dbReference>
<feature type="domain" description="D-isomer specific 2-hydroxyacid dehydrogenase NAD-binding" evidence="6">
    <location>
        <begin position="126"/>
        <end position="270"/>
    </location>
</feature>
<evidence type="ECO:0000313" key="9">
    <source>
        <dbReference type="Proteomes" id="UP000002221"/>
    </source>
</evidence>
<feature type="domain" description="Erythronate-4-phosphate dehydrogenase dimerisation" evidence="7">
    <location>
        <begin position="325"/>
        <end position="379"/>
    </location>
</feature>
<organism evidence="8 9">
    <name type="scientific">Rhodothermus marinus (strain ATCC 43812 / DSM 4252 / R-10)</name>
    <name type="common">Rhodothermus obamensis</name>
    <dbReference type="NCBI Taxonomy" id="518766"/>
    <lineage>
        <taxon>Bacteria</taxon>
        <taxon>Pseudomonadati</taxon>
        <taxon>Rhodothermota</taxon>
        <taxon>Rhodothermia</taxon>
        <taxon>Rhodothermales</taxon>
        <taxon>Rhodothermaceae</taxon>
        <taxon>Rhodothermus</taxon>
    </lineage>
</organism>
<dbReference type="InterPro" id="IPR036291">
    <property type="entry name" value="NAD(P)-bd_dom_sf"/>
</dbReference>
<dbReference type="eggNOG" id="COG0111">
    <property type="taxonomic scope" value="Bacteria"/>
</dbReference>
<dbReference type="GO" id="GO:0033711">
    <property type="term" value="F:4-phosphoerythronate dehydrogenase activity"/>
    <property type="evidence" value="ECO:0007669"/>
    <property type="project" value="InterPro"/>
</dbReference>
<reference evidence="8 9" key="1">
    <citation type="journal article" date="2009" name="Stand. Genomic Sci.">
        <title>Complete genome sequence of Rhodothermus marinus type strain (R-10).</title>
        <authorList>
            <person name="Nolan M."/>
            <person name="Tindall B.J."/>
            <person name="Pomrenke H."/>
            <person name="Lapidus A."/>
            <person name="Copeland A."/>
            <person name="Glavina Del Rio T."/>
            <person name="Lucas S."/>
            <person name="Chen F."/>
            <person name="Tice H."/>
            <person name="Cheng J.F."/>
            <person name="Saunders E."/>
            <person name="Han C."/>
            <person name="Bruce D."/>
            <person name="Goodwin L."/>
            <person name="Chain P."/>
            <person name="Pitluck S."/>
            <person name="Ovchinikova G."/>
            <person name="Pati A."/>
            <person name="Ivanova N."/>
            <person name="Mavromatis K."/>
            <person name="Chen A."/>
            <person name="Palaniappan K."/>
            <person name="Land M."/>
            <person name="Hauser L."/>
            <person name="Chang Y.J."/>
            <person name="Jeffries C.D."/>
            <person name="Brettin T."/>
            <person name="Goker M."/>
            <person name="Bristow J."/>
            <person name="Eisen J.A."/>
            <person name="Markowitz V."/>
            <person name="Hugenholtz P."/>
            <person name="Kyrpides N.C."/>
            <person name="Klenk H.P."/>
            <person name="Detter J.C."/>
        </authorList>
    </citation>
    <scope>NUCLEOTIDE SEQUENCE [LARGE SCALE GENOMIC DNA]</scope>
    <source>
        <strain evidence="9">ATCC 43812 / DSM 4252 / R-10</strain>
    </source>
</reference>
<dbReference type="GO" id="GO:0051287">
    <property type="term" value="F:NAD binding"/>
    <property type="evidence" value="ECO:0007669"/>
    <property type="project" value="InterPro"/>
</dbReference>
<evidence type="ECO:0000256" key="1">
    <source>
        <dbReference type="ARBA" id="ARBA00005854"/>
    </source>
</evidence>
<dbReference type="InterPro" id="IPR006140">
    <property type="entry name" value="D-isomer_DH_NAD-bd"/>
</dbReference>
<dbReference type="GO" id="GO:0046983">
    <property type="term" value="F:protein dimerization activity"/>
    <property type="evidence" value="ECO:0007669"/>
    <property type="project" value="InterPro"/>
</dbReference>
<evidence type="ECO:0000256" key="4">
    <source>
        <dbReference type="ARBA" id="ARBA00023027"/>
    </source>
</evidence>
<dbReference type="GO" id="GO:0008615">
    <property type="term" value="P:pyridoxine biosynthetic process"/>
    <property type="evidence" value="ECO:0007669"/>
    <property type="project" value="UniProtKB-KW"/>
</dbReference>
<dbReference type="InterPro" id="IPR029753">
    <property type="entry name" value="D-isomer_DH_CS"/>
</dbReference>
<dbReference type="InterPro" id="IPR038251">
    <property type="entry name" value="PdxB_dimer_sf"/>
</dbReference>
<evidence type="ECO:0000256" key="5">
    <source>
        <dbReference type="ARBA" id="ARBA00023096"/>
    </source>
</evidence>
<evidence type="ECO:0000259" key="7">
    <source>
        <dbReference type="Pfam" id="PF11890"/>
    </source>
</evidence>
<keyword evidence="3" id="KW-0560">Oxidoreductase</keyword>
<dbReference type="GO" id="GO:0036001">
    <property type="term" value="P:'de novo' pyridoxal 5'-phosphate biosynthetic process"/>
    <property type="evidence" value="ECO:0007669"/>
    <property type="project" value="TreeGrafter"/>
</dbReference>
<evidence type="ECO:0000256" key="2">
    <source>
        <dbReference type="ARBA" id="ARBA00022490"/>
    </source>
</evidence>
<accession>D0MDG3</accession>
<dbReference type="SUPFAM" id="SSF52283">
    <property type="entry name" value="Formate/glycerate dehydrogenase catalytic domain-like"/>
    <property type="match status" value="1"/>
</dbReference>
<dbReference type="HAMAP" id="MF_01825">
    <property type="entry name" value="PdxB"/>
    <property type="match status" value="1"/>
</dbReference>
<dbReference type="Pfam" id="PF02826">
    <property type="entry name" value="2-Hacid_dh_C"/>
    <property type="match status" value="1"/>
</dbReference>
<keyword evidence="5" id="KW-0664">Pyridoxine biosynthesis</keyword>
<dbReference type="PROSITE" id="PS00065">
    <property type="entry name" value="D_2_HYDROXYACID_DH_1"/>
    <property type="match status" value="1"/>
</dbReference>
<dbReference type="UniPathway" id="UPA00244">
    <property type="reaction ID" value="UER00310"/>
</dbReference>
<dbReference type="PROSITE" id="PS00671">
    <property type="entry name" value="D_2_HYDROXYACID_DH_3"/>
    <property type="match status" value="1"/>
</dbReference>
<name>D0MDG3_RHOM4</name>
<dbReference type="HOGENOM" id="CLU_019796_4_0_10"/>
<proteinExistence type="inferred from homology"/>
<gene>
    <name evidence="8" type="ordered locus">Rmar_0250</name>
</gene>
<keyword evidence="4" id="KW-0520">NAD</keyword>
<evidence type="ECO:0000256" key="3">
    <source>
        <dbReference type="ARBA" id="ARBA00023002"/>
    </source>
</evidence>
<dbReference type="Gene3D" id="3.30.1370.170">
    <property type="match status" value="1"/>
</dbReference>
<keyword evidence="9" id="KW-1185">Reference proteome</keyword>
<dbReference type="AlphaFoldDB" id="D0MDG3"/>
<dbReference type="Proteomes" id="UP000002221">
    <property type="component" value="Chromosome"/>
</dbReference>
<dbReference type="STRING" id="518766.Rmar_0250"/>
<dbReference type="Gene3D" id="3.40.50.720">
    <property type="entry name" value="NAD(P)-binding Rossmann-like Domain"/>
    <property type="match status" value="2"/>
</dbReference>
<dbReference type="Pfam" id="PF11890">
    <property type="entry name" value="DUF3410"/>
    <property type="match status" value="1"/>
</dbReference>
<protein>
    <submittedName>
        <fullName evidence="8">D-isomer specific 2-hydroxyacid dehydrogenase NAD-binding protein</fullName>
    </submittedName>
</protein>
<comment type="similarity">
    <text evidence="1">Belongs to the D-isomer specific 2-hydroxyacid dehydrogenase family.</text>
</comment>
<dbReference type="InterPro" id="IPR024531">
    <property type="entry name" value="Erythronate-4-P_DHase_dimer"/>
</dbReference>
<evidence type="ECO:0000313" key="8">
    <source>
        <dbReference type="EMBL" id="ACY47156.1"/>
    </source>
</evidence>
<dbReference type="GO" id="GO:0005829">
    <property type="term" value="C:cytosol"/>
    <property type="evidence" value="ECO:0007669"/>
    <property type="project" value="TreeGrafter"/>
</dbReference>
<keyword evidence="2" id="KW-0963">Cytoplasm</keyword>
<dbReference type="SUPFAM" id="SSF51735">
    <property type="entry name" value="NAD(P)-binding Rossmann-fold domains"/>
    <property type="match status" value="1"/>
</dbReference>
<dbReference type="EMBL" id="CP001807">
    <property type="protein sequence ID" value="ACY47156.1"/>
    <property type="molecule type" value="Genomic_DNA"/>
</dbReference>
<sequence>MAGPMLLHPGLQRPLRIVADENIPFAREAFRGFGVVRPLPADQITPATVRNCDVLLVRSVTRVDAALLEGSRVQFVGSATSGIDHVDLAYLQKRGIAFAHAPGANADAVVEYVLAALLELAVRRNVPLRGRVAGIVGCGHIGGRLARRLPALGLEVLCCDPPLAEQTGRSDFVSLETILAEADIVTLHVPLTRTGPHATYHLIDAAALARLRPSAWLLNTSRGAVVDGRSLLEARRQGRPEAVVLDVWEGEPAPDPELVAHVDLATPHIAGHSYDGKVRATLMLAEALARHLNLPLRADDSELLQPQPGDRLDLIPPDYRLPEAQWLAELVRQMYDIAADDARFRIVMQNGTPERRAERFLELRRTYPRRRSFSVHRIDRAFVPEPLQEAVAVGLGVQLVAAETMAQ</sequence>